<dbReference type="AlphaFoldDB" id="A0A4R6QG79"/>
<dbReference type="OrthoDB" id="1367396at2"/>
<proteinExistence type="predicted"/>
<organism evidence="1 2">
    <name type="scientific">Flavobacterium dankookense</name>
    <dbReference type="NCBI Taxonomy" id="706186"/>
    <lineage>
        <taxon>Bacteria</taxon>
        <taxon>Pseudomonadati</taxon>
        <taxon>Bacteroidota</taxon>
        <taxon>Flavobacteriia</taxon>
        <taxon>Flavobacteriales</taxon>
        <taxon>Flavobacteriaceae</taxon>
        <taxon>Flavobacterium</taxon>
    </lineage>
</organism>
<dbReference type="Proteomes" id="UP000295260">
    <property type="component" value="Unassembled WGS sequence"/>
</dbReference>
<protein>
    <recommendedName>
        <fullName evidence="3">DUF1093 domain-containing protein</fullName>
    </recommendedName>
</protein>
<accession>A0A4R6QG79</accession>
<evidence type="ECO:0000313" key="2">
    <source>
        <dbReference type="Proteomes" id="UP000295260"/>
    </source>
</evidence>
<reference evidence="1 2" key="1">
    <citation type="submission" date="2019-03" db="EMBL/GenBank/DDBJ databases">
        <title>Genomic Encyclopedia of Archaeal and Bacterial Type Strains, Phase II (KMG-II): from individual species to whole genera.</title>
        <authorList>
            <person name="Goeker M."/>
        </authorList>
    </citation>
    <scope>NUCLEOTIDE SEQUENCE [LARGE SCALE GENOMIC DNA]</scope>
    <source>
        <strain evidence="1 2">DSM 25687</strain>
    </source>
</reference>
<comment type="caution">
    <text evidence="1">The sequence shown here is derived from an EMBL/GenBank/DDBJ whole genome shotgun (WGS) entry which is preliminary data.</text>
</comment>
<sequence length="117" mass="13910">MGKKILVLFGISIFIFMITSAIIDMNKRSDSIEKNKYETVAKVYKFHSNRSFNTYYFEYFYDGKKYRNSEDIDYGNREESKDKFYKVNLSTKNPQYSAIFLDHEIVDTSEIRNAGFK</sequence>
<evidence type="ECO:0000313" key="1">
    <source>
        <dbReference type="EMBL" id="TDP61046.1"/>
    </source>
</evidence>
<gene>
    <name evidence="1" type="ORF">BC748_0654</name>
</gene>
<dbReference type="RefSeq" id="WP_133531996.1">
    <property type="nucleotide sequence ID" value="NZ_SNXR01000011.1"/>
</dbReference>
<evidence type="ECO:0008006" key="3">
    <source>
        <dbReference type="Google" id="ProtNLM"/>
    </source>
</evidence>
<dbReference type="EMBL" id="SNXR01000011">
    <property type="protein sequence ID" value="TDP61046.1"/>
    <property type="molecule type" value="Genomic_DNA"/>
</dbReference>
<keyword evidence="2" id="KW-1185">Reference proteome</keyword>
<name>A0A4R6QG79_9FLAO</name>